<feature type="region of interest" description="Disordered" evidence="11">
    <location>
        <begin position="376"/>
        <end position="398"/>
    </location>
</feature>
<feature type="region of interest" description="Disordered" evidence="11">
    <location>
        <begin position="770"/>
        <end position="791"/>
    </location>
</feature>
<evidence type="ECO:0000259" key="12">
    <source>
        <dbReference type="PROSITE" id="PS50011"/>
    </source>
</evidence>
<evidence type="ECO:0000256" key="9">
    <source>
        <dbReference type="ARBA" id="ARBA00048679"/>
    </source>
</evidence>
<feature type="compositionally biased region" description="Polar residues" evidence="11">
    <location>
        <begin position="69"/>
        <end position="94"/>
    </location>
</feature>
<dbReference type="GO" id="GO:0005952">
    <property type="term" value="C:cAMP-dependent protein kinase complex"/>
    <property type="evidence" value="ECO:0007669"/>
    <property type="project" value="TreeGrafter"/>
</dbReference>
<keyword evidence="7 10" id="KW-0067">ATP-binding</keyword>
<dbReference type="GO" id="GO:0004691">
    <property type="term" value="F:cAMP-dependent protein kinase activity"/>
    <property type="evidence" value="ECO:0007669"/>
    <property type="project" value="TreeGrafter"/>
</dbReference>
<keyword evidence="14" id="KW-1185">Reference proteome</keyword>
<comment type="catalytic activity">
    <reaction evidence="9">
        <text>L-seryl-[protein] + ATP = O-phospho-L-seryl-[protein] + ADP + H(+)</text>
        <dbReference type="Rhea" id="RHEA:17989"/>
        <dbReference type="Rhea" id="RHEA-COMP:9863"/>
        <dbReference type="Rhea" id="RHEA-COMP:11604"/>
        <dbReference type="ChEBI" id="CHEBI:15378"/>
        <dbReference type="ChEBI" id="CHEBI:29999"/>
        <dbReference type="ChEBI" id="CHEBI:30616"/>
        <dbReference type="ChEBI" id="CHEBI:83421"/>
        <dbReference type="ChEBI" id="CHEBI:456216"/>
        <dbReference type="EC" id="2.7.11.1"/>
    </reaction>
</comment>
<evidence type="ECO:0000256" key="2">
    <source>
        <dbReference type="ARBA" id="ARBA00022527"/>
    </source>
</evidence>
<dbReference type="Pfam" id="PF00069">
    <property type="entry name" value="Pkinase"/>
    <property type="match status" value="1"/>
</dbReference>
<feature type="compositionally biased region" description="Low complexity" evidence="11">
    <location>
        <begin position="28"/>
        <end position="39"/>
    </location>
</feature>
<dbReference type="InterPro" id="IPR017441">
    <property type="entry name" value="Protein_kinase_ATP_BS"/>
</dbReference>
<feature type="compositionally biased region" description="Low complexity" evidence="11">
    <location>
        <begin position="1006"/>
        <end position="1016"/>
    </location>
</feature>
<feature type="compositionally biased region" description="Low complexity" evidence="11">
    <location>
        <begin position="386"/>
        <end position="396"/>
    </location>
</feature>
<evidence type="ECO:0000256" key="8">
    <source>
        <dbReference type="ARBA" id="ARBA00047899"/>
    </source>
</evidence>
<feature type="domain" description="Protein kinase" evidence="12">
    <location>
        <begin position="1444"/>
        <end position="1715"/>
    </location>
</feature>
<evidence type="ECO:0000313" key="14">
    <source>
        <dbReference type="Proteomes" id="UP000038009"/>
    </source>
</evidence>
<keyword evidence="5 10" id="KW-0547">Nucleotide-binding</keyword>
<dbReference type="GO" id="GO:0005524">
    <property type="term" value="F:ATP binding"/>
    <property type="evidence" value="ECO:0007669"/>
    <property type="project" value="UniProtKB-UniRule"/>
</dbReference>
<dbReference type="PANTHER" id="PTHR24353">
    <property type="entry name" value="CYCLIC NUCLEOTIDE-DEPENDENT PROTEIN KINASE"/>
    <property type="match status" value="1"/>
</dbReference>
<accession>A0A0N1I550</accession>
<dbReference type="FunFam" id="1.10.510.10:FF:000024">
    <property type="entry name" value="Probable serine/threonine-protein kinase cot-1"/>
    <property type="match status" value="1"/>
</dbReference>
<evidence type="ECO:0000256" key="10">
    <source>
        <dbReference type="PROSITE-ProRule" id="PRU10141"/>
    </source>
</evidence>
<dbReference type="PROSITE" id="PS50011">
    <property type="entry name" value="PROTEIN_KINASE_DOM"/>
    <property type="match status" value="1"/>
</dbReference>
<dbReference type="PROSITE" id="PS00108">
    <property type="entry name" value="PROTEIN_KINASE_ST"/>
    <property type="match status" value="1"/>
</dbReference>
<dbReference type="OMA" id="AFECLDM"/>
<evidence type="ECO:0000313" key="13">
    <source>
        <dbReference type="EMBL" id="KPI86702.1"/>
    </source>
</evidence>
<dbReference type="GO" id="GO:0007010">
    <property type="term" value="P:cytoskeleton organization"/>
    <property type="evidence" value="ECO:0007669"/>
    <property type="project" value="UniProtKB-ARBA"/>
</dbReference>
<feature type="region of interest" description="Disordered" evidence="11">
    <location>
        <begin position="498"/>
        <end position="519"/>
    </location>
</feature>
<dbReference type="Gene3D" id="3.30.200.20">
    <property type="entry name" value="Phosphorylase Kinase, domain 1"/>
    <property type="match status" value="1"/>
</dbReference>
<name>A0A0N1I550_LEPSE</name>
<reference evidence="13 14" key="1">
    <citation type="journal article" date="2015" name="PLoS Pathog.">
        <title>Leptomonas seymouri: Adaptations to the Dixenous Life Cycle Analyzed by Genome Sequencing, Transcriptome Profiling and Co-infection with Leishmania donovani.</title>
        <authorList>
            <person name="Kraeva N."/>
            <person name="Butenko A."/>
            <person name="Hlavacova J."/>
            <person name="Kostygov A."/>
            <person name="Myskova J."/>
            <person name="Grybchuk D."/>
            <person name="Lestinova T."/>
            <person name="Votypka J."/>
            <person name="Volf P."/>
            <person name="Opperdoes F."/>
            <person name="Flegontov P."/>
            <person name="Lukes J."/>
            <person name="Yurchenko V."/>
        </authorList>
    </citation>
    <scope>NUCLEOTIDE SEQUENCE [LARGE SCALE GENOMIC DNA]</scope>
    <source>
        <strain evidence="13 14">ATCC 30220</strain>
    </source>
</reference>
<dbReference type="SMART" id="SM00220">
    <property type="entry name" value="S_TKc"/>
    <property type="match status" value="1"/>
</dbReference>
<dbReference type="Gene3D" id="1.10.510.10">
    <property type="entry name" value="Transferase(Phosphotransferase) domain 1"/>
    <property type="match status" value="1"/>
</dbReference>
<dbReference type="SUPFAM" id="SSF56112">
    <property type="entry name" value="Protein kinase-like (PK-like)"/>
    <property type="match status" value="1"/>
</dbReference>
<evidence type="ECO:0000256" key="7">
    <source>
        <dbReference type="ARBA" id="ARBA00022840"/>
    </source>
</evidence>
<feature type="region of interest" description="Disordered" evidence="11">
    <location>
        <begin position="1"/>
        <end position="39"/>
    </location>
</feature>
<evidence type="ECO:0000256" key="6">
    <source>
        <dbReference type="ARBA" id="ARBA00022777"/>
    </source>
</evidence>
<feature type="compositionally biased region" description="Low complexity" evidence="11">
    <location>
        <begin position="1034"/>
        <end position="1049"/>
    </location>
</feature>
<protein>
    <recommendedName>
        <fullName evidence="1">non-specific serine/threonine protein kinase</fullName>
        <ecNumber evidence="1">2.7.11.1</ecNumber>
    </recommendedName>
</protein>
<organism evidence="13 14">
    <name type="scientific">Leptomonas seymouri</name>
    <dbReference type="NCBI Taxonomy" id="5684"/>
    <lineage>
        <taxon>Eukaryota</taxon>
        <taxon>Discoba</taxon>
        <taxon>Euglenozoa</taxon>
        <taxon>Kinetoplastea</taxon>
        <taxon>Metakinetoplastina</taxon>
        <taxon>Trypanosomatida</taxon>
        <taxon>Trypanosomatidae</taxon>
        <taxon>Leishmaniinae</taxon>
        <taxon>Leptomonas</taxon>
    </lineage>
</organism>
<feature type="compositionally biased region" description="Polar residues" evidence="11">
    <location>
        <begin position="1"/>
        <end position="10"/>
    </location>
</feature>
<dbReference type="EC" id="2.7.11.1" evidence="1"/>
<proteinExistence type="predicted"/>
<feature type="region of interest" description="Disordered" evidence="11">
    <location>
        <begin position="313"/>
        <end position="332"/>
    </location>
</feature>
<dbReference type="VEuPathDB" id="TriTrypDB:Lsey_0119_0040"/>
<dbReference type="PANTHER" id="PTHR24353:SF37">
    <property type="entry name" value="CAMP-DEPENDENT PROTEIN KINASE CATALYTIC SUBUNIT PRKX"/>
    <property type="match status" value="1"/>
</dbReference>
<comment type="catalytic activity">
    <reaction evidence="8">
        <text>L-threonyl-[protein] + ATP = O-phospho-L-threonyl-[protein] + ADP + H(+)</text>
        <dbReference type="Rhea" id="RHEA:46608"/>
        <dbReference type="Rhea" id="RHEA-COMP:11060"/>
        <dbReference type="Rhea" id="RHEA-COMP:11605"/>
        <dbReference type="ChEBI" id="CHEBI:15378"/>
        <dbReference type="ChEBI" id="CHEBI:30013"/>
        <dbReference type="ChEBI" id="CHEBI:30616"/>
        <dbReference type="ChEBI" id="CHEBI:61977"/>
        <dbReference type="ChEBI" id="CHEBI:456216"/>
        <dbReference type="EC" id="2.7.11.1"/>
    </reaction>
</comment>
<dbReference type="InterPro" id="IPR000719">
    <property type="entry name" value="Prot_kinase_dom"/>
</dbReference>
<evidence type="ECO:0000256" key="4">
    <source>
        <dbReference type="ARBA" id="ARBA00022679"/>
    </source>
</evidence>
<dbReference type="CDD" id="cd05123">
    <property type="entry name" value="STKc_AGC"/>
    <property type="match status" value="1"/>
</dbReference>
<dbReference type="OrthoDB" id="273274at2759"/>
<dbReference type="InterPro" id="IPR045270">
    <property type="entry name" value="STKc_AGC"/>
</dbReference>
<gene>
    <name evidence="13" type="ORF">ABL78_4218</name>
</gene>
<dbReference type="InterPro" id="IPR011009">
    <property type="entry name" value="Kinase-like_dom_sf"/>
</dbReference>
<keyword evidence="3" id="KW-0597">Phosphoprotein</keyword>
<evidence type="ECO:0000256" key="5">
    <source>
        <dbReference type="ARBA" id="ARBA00022741"/>
    </source>
</evidence>
<keyword evidence="2" id="KW-0723">Serine/threonine-protein kinase</keyword>
<sequence length="1943" mass="207856">MGVAFSQSTPVALPYARAPNPQNSTQLHSTPFSPSSHSTVGVPADMAALCRMQARTSDIPGAGDAAAPTPSSSHTTVPGSKTPQRNGSNDCCTPQSTLAQQIQSSLKALALDWTIVDHEIDLITVRFAAALLTSRLRVPKGTTRGAELGDDAASNGSVSKHSAHAEYAGDVLADADVAATSTTTTAAADNDDVGPQELYVSAALRLAALQLGRDGLQRVIVALTFLANGGESREDRRQRRNTSLTTSNPIRRVESSQEINHFQHGAGYTGPTVTAGAAGSGALCNTTGNTFNALGSTGHSIAGPGSALVSRRFSTAPRTQAQPQSPGPNTCTENRNGCYSSAGPSLAGCINNNVAETSNSSIDHLACTTPARCGGGNSASVGQGYSRPLRSPSSARSGEEGSCFLNASPLYHHHRSVSPLNAAANGNFTVGRGPHFFSSRPAAELDCSHHEHSYNNMLLTSMNARSTLLSPLRTGLRGELYYSNSSFATLMSLPTEVGAHASRSHRGGGGENSSTSTLRSPGMPFFHSITQWVVPPALLGSQGTSIAGAVSANSSIQNSVFMASPPSARDSRLRSESCSRRLIQPLLPQQMTRLSAVGAAGAGRLSRPASEEANMNALTYQLPQAVGGGGGGVVGVEGGYEGAAVSTPPSPGLCGTALRFLRPEAVLTALCSVFAHLHLSTDDVTNLVALLVMAALEVQTDALLRRLAETDEGVPEGLHAPSMKQVRTAVKDSLTVLLTPMYNNMRFMLSAAAGIVESDVQASPLSSDVLEVSGSRNTGGGTQQPQRQHTPLKPNTQAAIFTASPICLPPAVHPSALAHAGDRNLTAPVPRFPCTPLRSTADGVDSSCHADLPALAHVLHDFFESKVPLESTPNTWSACTAAATARAMAAHRLSSVHRVSGSRQHLHSLAAMKIATDAASPLMYSSWSDSAAGPTPSGSMLSQSDITDAVATLVSTFSGRASASFSTPTQEEVRCASSFLMDVETAFVLHYAEAIPDVELGKHKPATAPSVPSTPTKQHQRTAGSSSRPGLHIPSAPHAAAAPPSSSSAKTHSWRRRCDAAPDVFVQFSSNATVWPLRTRMLIRRHAYVYVYDAMASTAALLRDQSLYTGEGVSPSTAQEREPAFRTPHPCTPIVLIDLNKATEEKHVNDLQVVSGPGDVEVVSLMPSRVSHSSLISPHPRRACTNPTVVATAAPPTPQSSTPNSALSPSSSCINNNHIGSNRAPSSFDNLLNLSWMDAYQQDTDVYRMKGSTGTMYLLTVPADAHRVELPAATASSSRTTKEDDGAAVHSTTALTDDAVRSRIIRCFERSRLARPAVLSLASTAATATSGASKEGEIAAPAASDKDPCIQCVTNAGSSEVLAPELGNEPVRIAVYPLRLIYKGILHHFFFPNPSMRDHWYQQLLQLSWMTQSRWYLEVVAAAPHDVERFMRRRISFPTGPGAFECLDMLGAGTFGRVLLVQHKLSRRLFAMKVIRKGGFHGIRNIIEARLEKKILEQLDCPYIMKIHSSFQTDSRVYLLFDYLPGAELLLHTQSAHSNHFNEVTSRFYIAELAIAVEYLRVRGIVHRDIKGDNLVLDAEGHVVLTDFGFAKNIVSTPLSDPSASPQVIRQHTSCGTLAYIAPEVLCNSRRRNGYGLAVDWWSLGVVLFTFLTGYFPFLKQTSAETSQSIVSSPLQFPPRPALSENARSLLDQLLQKDPEKRITCLADLRHHRFFEGFDWNACAERRLPPPLVLHKDSYRSPCATAEARLLLQDRVRRSLAWSSGQTDIPYMAPTHSHLPSSDKLTAKHQPQLEEEKAELKLIEQAYGSDCMPKPLFGFNDVFGPFFDQQERCGSDRDESDVEDLGMEDYVADLSHNALDTLRRLRESGMTPEMCSFFSEMSFNSACKEHLHAGSAGDSRGGGATGLLRSGRVPGMPVLPTLMNFSEDLYSDVALAKYNPPPN</sequence>
<dbReference type="EMBL" id="LJSK01000119">
    <property type="protein sequence ID" value="KPI86702.1"/>
    <property type="molecule type" value="Genomic_DNA"/>
</dbReference>
<evidence type="ECO:0000256" key="1">
    <source>
        <dbReference type="ARBA" id="ARBA00012513"/>
    </source>
</evidence>
<feature type="region of interest" description="Disordered" evidence="11">
    <location>
        <begin position="1002"/>
        <end position="1053"/>
    </location>
</feature>
<feature type="region of interest" description="Disordered" evidence="11">
    <location>
        <begin position="58"/>
        <end position="94"/>
    </location>
</feature>
<keyword evidence="4" id="KW-0808">Transferase</keyword>
<evidence type="ECO:0000256" key="3">
    <source>
        <dbReference type="ARBA" id="ARBA00022553"/>
    </source>
</evidence>
<keyword evidence="6 13" id="KW-0418">Kinase</keyword>
<evidence type="ECO:0000256" key="11">
    <source>
        <dbReference type="SAM" id="MobiDB-lite"/>
    </source>
</evidence>
<dbReference type="PROSITE" id="PS00107">
    <property type="entry name" value="PROTEIN_KINASE_ATP"/>
    <property type="match status" value="1"/>
</dbReference>
<feature type="binding site" evidence="10">
    <location>
        <position position="1477"/>
    </location>
    <ligand>
        <name>ATP</name>
        <dbReference type="ChEBI" id="CHEBI:30616"/>
    </ligand>
</feature>
<dbReference type="InterPro" id="IPR008271">
    <property type="entry name" value="Ser/Thr_kinase_AS"/>
</dbReference>
<feature type="region of interest" description="Disordered" evidence="11">
    <location>
        <begin position="141"/>
        <end position="161"/>
    </location>
</feature>
<comment type="caution">
    <text evidence="13">The sequence shown here is derived from an EMBL/GenBank/DDBJ whole genome shotgun (WGS) entry which is preliminary data.</text>
</comment>
<dbReference type="Proteomes" id="UP000038009">
    <property type="component" value="Unassembled WGS sequence"/>
</dbReference>